<sequence>MGPDVTFILAAISAFIAVAGAGFALTAGGPSKRQAKRISRAAGGEAVKASKRKGGQDQTAARRRQIQDSIKELEERQKRERKKTLTLRARIEQAGLDWKPIHFWMLSGGAGLVAGLLTFLTGQHPLIAIAFTATAAFGLPRWILGFMRSSRQKKFSASFADALDIIVRGVKSGLPLNECLKIIANEAPEPVKSEFATLVEGIGMGVETTEGMRRLKERMPLPEVNFFAIVLVIQSKSGGNLAEALQNLSTVLRARKMMREKIGALSSEAKASALIIGALPPGVLGIVSVMSPDYMSLMFTHPLGQMMLMGGAIWMGFGILMMRGMINFKH</sequence>
<dbReference type="Gene3D" id="1.20.81.30">
    <property type="entry name" value="Type II secretion system (T2SS), domain F"/>
    <property type="match status" value="1"/>
</dbReference>
<feature type="transmembrane region" description="Helical" evidence="7">
    <location>
        <begin position="6"/>
        <end position="27"/>
    </location>
</feature>
<evidence type="ECO:0000256" key="2">
    <source>
        <dbReference type="ARBA" id="ARBA00022475"/>
    </source>
</evidence>
<feature type="domain" description="Type II secretion system protein GspF" evidence="8">
    <location>
        <begin position="163"/>
        <end position="287"/>
    </location>
</feature>
<protein>
    <submittedName>
        <fullName evidence="9">Pilus assembly protein</fullName>
    </submittedName>
</protein>
<feature type="region of interest" description="Disordered" evidence="6">
    <location>
        <begin position="41"/>
        <end position="61"/>
    </location>
</feature>
<keyword evidence="4 7" id="KW-1133">Transmembrane helix</keyword>
<evidence type="ECO:0000256" key="1">
    <source>
        <dbReference type="ARBA" id="ARBA00004651"/>
    </source>
</evidence>
<keyword evidence="10" id="KW-1185">Reference proteome</keyword>
<evidence type="ECO:0000259" key="8">
    <source>
        <dbReference type="Pfam" id="PF00482"/>
    </source>
</evidence>
<keyword evidence="3 7" id="KW-0812">Transmembrane</keyword>
<feature type="transmembrane region" description="Helical" evidence="7">
    <location>
        <begin position="101"/>
        <end position="120"/>
    </location>
</feature>
<dbReference type="InterPro" id="IPR018076">
    <property type="entry name" value="T2SS_GspF_dom"/>
</dbReference>
<accession>A0A2U2BXP3</accession>
<dbReference type="AlphaFoldDB" id="A0A2U2BXP3"/>
<keyword evidence="5 7" id="KW-0472">Membrane</keyword>
<keyword evidence="2" id="KW-1003">Cell membrane</keyword>
<name>A0A2U2BXP3_9PROT</name>
<dbReference type="PANTHER" id="PTHR35007">
    <property type="entry name" value="INTEGRAL MEMBRANE PROTEIN-RELATED"/>
    <property type="match status" value="1"/>
</dbReference>
<dbReference type="PANTHER" id="PTHR35007:SF1">
    <property type="entry name" value="PILUS ASSEMBLY PROTEIN"/>
    <property type="match status" value="1"/>
</dbReference>
<gene>
    <name evidence="9" type="ORF">DDZ18_04030</name>
</gene>
<feature type="transmembrane region" description="Helical" evidence="7">
    <location>
        <begin position="271"/>
        <end position="291"/>
    </location>
</feature>
<evidence type="ECO:0000256" key="7">
    <source>
        <dbReference type="SAM" id="Phobius"/>
    </source>
</evidence>
<evidence type="ECO:0000256" key="3">
    <source>
        <dbReference type="ARBA" id="ARBA00022692"/>
    </source>
</evidence>
<comment type="caution">
    <text evidence="9">The sequence shown here is derived from an EMBL/GenBank/DDBJ whole genome shotgun (WGS) entry which is preliminary data.</text>
</comment>
<dbReference type="InterPro" id="IPR042094">
    <property type="entry name" value="T2SS_GspF_sf"/>
</dbReference>
<evidence type="ECO:0000256" key="4">
    <source>
        <dbReference type="ARBA" id="ARBA00022989"/>
    </source>
</evidence>
<dbReference type="Pfam" id="PF00482">
    <property type="entry name" value="T2SSF"/>
    <property type="match status" value="1"/>
</dbReference>
<feature type="transmembrane region" description="Helical" evidence="7">
    <location>
        <begin position="126"/>
        <end position="144"/>
    </location>
</feature>
<feature type="transmembrane region" description="Helical" evidence="7">
    <location>
        <begin position="303"/>
        <end position="322"/>
    </location>
</feature>
<proteinExistence type="predicted"/>
<evidence type="ECO:0000313" key="9">
    <source>
        <dbReference type="EMBL" id="PWE18770.1"/>
    </source>
</evidence>
<dbReference type="EMBL" id="QEXV01000001">
    <property type="protein sequence ID" value="PWE18770.1"/>
    <property type="molecule type" value="Genomic_DNA"/>
</dbReference>
<dbReference type="GO" id="GO:0005886">
    <property type="term" value="C:plasma membrane"/>
    <property type="evidence" value="ECO:0007669"/>
    <property type="project" value="UniProtKB-SubCell"/>
</dbReference>
<organism evidence="9 10">
    <name type="scientific">Marinicauda salina</name>
    <dbReference type="NCBI Taxonomy" id="2135793"/>
    <lineage>
        <taxon>Bacteria</taxon>
        <taxon>Pseudomonadati</taxon>
        <taxon>Pseudomonadota</taxon>
        <taxon>Alphaproteobacteria</taxon>
        <taxon>Maricaulales</taxon>
        <taxon>Maricaulaceae</taxon>
        <taxon>Marinicauda</taxon>
    </lineage>
</organism>
<dbReference type="Proteomes" id="UP000245168">
    <property type="component" value="Unassembled WGS sequence"/>
</dbReference>
<reference evidence="10" key="1">
    <citation type="submission" date="2018-05" db="EMBL/GenBank/DDBJ databases">
        <authorList>
            <person name="Liu B.-T."/>
        </authorList>
    </citation>
    <scope>NUCLEOTIDE SEQUENCE [LARGE SCALE GENOMIC DNA]</scope>
    <source>
        <strain evidence="10">WD6-1</strain>
    </source>
</reference>
<evidence type="ECO:0000256" key="5">
    <source>
        <dbReference type="ARBA" id="ARBA00023136"/>
    </source>
</evidence>
<comment type="subcellular location">
    <subcellularLocation>
        <location evidence="1">Cell membrane</location>
        <topology evidence="1">Multi-pass membrane protein</topology>
    </subcellularLocation>
</comment>
<dbReference type="RefSeq" id="WP_109252044.1">
    <property type="nucleotide sequence ID" value="NZ_QEXV01000001.1"/>
</dbReference>
<evidence type="ECO:0000313" key="10">
    <source>
        <dbReference type="Proteomes" id="UP000245168"/>
    </source>
</evidence>
<evidence type="ECO:0000256" key="6">
    <source>
        <dbReference type="SAM" id="MobiDB-lite"/>
    </source>
</evidence>
<dbReference type="OrthoDB" id="9803381at2"/>